<feature type="chain" id="PRO_5014798498" evidence="9">
    <location>
        <begin position="16"/>
        <end position="262"/>
    </location>
</feature>
<dbReference type="CDD" id="cd19941">
    <property type="entry name" value="TIL"/>
    <property type="match status" value="1"/>
</dbReference>
<keyword evidence="5 9" id="KW-0732">Signal</keyword>
<reference evidence="11" key="1">
    <citation type="journal article" date="2016" name="Mol. Ecol. Resour.">
        <title>Evaluation of the impact of RNA preservation methods of spiders for de novo transcriptome assembly.</title>
        <authorList>
            <person name="Kono N."/>
            <person name="Nakamura H."/>
            <person name="Ito Y."/>
            <person name="Tomita M."/>
            <person name="Arakawa K."/>
        </authorList>
    </citation>
    <scope>NUCLEOTIDE SEQUENCE</scope>
    <source>
        <tissue evidence="11">Whole body</tissue>
    </source>
</reference>
<dbReference type="OrthoDB" id="6406612at2759"/>
<dbReference type="Gene3D" id="2.10.25.10">
    <property type="entry name" value="Laminin"/>
    <property type="match status" value="1"/>
</dbReference>
<dbReference type="Pfam" id="PF00014">
    <property type="entry name" value="Kunitz_BPTI"/>
    <property type="match status" value="3"/>
</dbReference>
<keyword evidence="3" id="KW-0964">Secreted</keyword>
<dbReference type="AlphaFoldDB" id="A0A2L2XZH5"/>
<keyword evidence="7" id="KW-0722">Serine protease inhibitor</keyword>
<evidence type="ECO:0000256" key="5">
    <source>
        <dbReference type="ARBA" id="ARBA00022729"/>
    </source>
</evidence>
<protein>
    <submittedName>
        <fullName evidence="11">Putative serine proteinase inhibitor</fullName>
    </submittedName>
</protein>
<dbReference type="GO" id="GO:0004867">
    <property type="term" value="F:serine-type endopeptidase inhibitor activity"/>
    <property type="evidence" value="ECO:0007669"/>
    <property type="project" value="UniProtKB-KW"/>
</dbReference>
<evidence type="ECO:0000256" key="7">
    <source>
        <dbReference type="ARBA" id="ARBA00022900"/>
    </source>
</evidence>
<dbReference type="FunFam" id="2.10.25.10:FF:000055">
    <property type="entry name" value="alpha-tectorin isoform X1"/>
    <property type="match status" value="1"/>
</dbReference>
<comment type="similarity">
    <text evidence="2">Belongs to the serine protease inhibitor-like (TIL domain-containing) family.</text>
</comment>
<keyword evidence="6" id="KW-0677">Repeat</keyword>
<dbReference type="GO" id="GO:0005615">
    <property type="term" value="C:extracellular space"/>
    <property type="evidence" value="ECO:0007669"/>
    <property type="project" value="TreeGrafter"/>
</dbReference>
<dbReference type="SMART" id="SM00131">
    <property type="entry name" value="KU"/>
    <property type="match status" value="3"/>
</dbReference>
<keyword evidence="4" id="KW-0646">Protease inhibitor</keyword>
<evidence type="ECO:0000256" key="6">
    <source>
        <dbReference type="ARBA" id="ARBA00022737"/>
    </source>
</evidence>
<proteinExistence type="evidence at transcript level"/>
<name>A0A2L2XZH5_PARTP</name>
<sequence>MQLLVLFCLVAGSLAQIDFNVRDCPANSHYTTCGTACPLTCENYLSPPQVCVLMCKIGCECDEGYVLAKDGSCVLPEHCPPQAVEKSCSGEAETGLCRAYFPSWYFDTKSGTCKRFVYGGCGGNGNRYATEEECLQTCAGQRALDRPDCVKKAAPGNCLAYMPRFYYDQEEGMCKKFIYGGCGGNRNNFATEDECYNKCGALVAPKVELCEQEKETGLCRGYFPRYYYNKQTGECEKFIYGGCGGNDNNFSSKDNCEQVCKA</sequence>
<evidence type="ECO:0000256" key="2">
    <source>
        <dbReference type="ARBA" id="ARBA00007611"/>
    </source>
</evidence>
<feature type="domain" description="BPTI/Kunitz inhibitor" evidence="10">
    <location>
        <begin position="88"/>
        <end position="138"/>
    </location>
</feature>
<comment type="subcellular location">
    <subcellularLocation>
        <location evidence="1">Secreted</location>
    </subcellularLocation>
</comment>
<dbReference type="SUPFAM" id="SSF57362">
    <property type="entry name" value="BPTI-like"/>
    <property type="match status" value="3"/>
</dbReference>
<evidence type="ECO:0000256" key="4">
    <source>
        <dbReference type="ARBA" id="ARBA00022690"/>
    </source>
</evidence>
<dbReference type="InterPro" id="IPR036880">
    <property type="entry name" value="Kunitz_BPTI_sf"/>
</dbReference>
<dbReference type="InterPro" id="IPR002223">
    <property type="entry name" value="Kunitz_BPTI"/>
</dbReference>
<evidence type="ECO:0000256" key="8">
    <source>
        <dbReference type="ARBA" id="ARBA00023157"/>
    </source>
</evidence>
<evidence type="ECO:0000256" key="3">
    <source>
        <dbReference type="ARBA" id="ARBA00022525"/>
    </source>
</evidence>
<organism evidence="11">
    <name type="scientific">Parasteatoda tepidariorum</name>
    <name type="common">Common house spider</name>
    <name type="synonym">Achaearanea tepidariorum</name>
    <dbReference type="NCBI Taxonomy" id="114398"/>
    <lineage>
        <taxon>Eukaryota</taxon>
        <taxon>Metazoa</taxon>
        <taxon>Ecdysozoa</taxon>
        <taxon>Arthropoda</taxon>
        <taxon>Chelicerata</taxon>
        <taxon>Arachnida</taxon>
        <taxon>Araneae</taxon>
        <taxon>Araneomorphae</taxon>
        <taxon>Entelegynae</taxon>
        <taxon>Araneoidea</taxon>
        <taxon>Theridiidae</taxon>
        <taxon>Parasteatoda</taxon>
    </lineage>
</organism>
<dbReference type="PANTHER" id="PTHR10083">
    <property type="entry name" value="KUNITZ-TYPE PROTEASE INHIBITOR-RELATED"/>
    <property type="match status" value="1"/>
</dbReference>
<dbReference type="InterPro" id="IPR050098">
    <property type="entry name" value="TFPI/VKTCI-like"/>
</dbReference>
<feature type="signal peptide" evidence="9">
    <location>
        <begin position="1"/>
        <end position="15"/>
    </location>
</feature>
<dbReference type="PRINTS" id="PR00759">
    <property type="entry name" value="BASICPTASE"/>
</dbReference>
<feature type="domain" description="BPTI/Kunitz inhibitor" evidence="10">
    <location>
        <begin position="149"/>
        <end position="199"/>
    </location>
</feature>
<dbReference type="InterPro" id="IPR020901">
    <property type="entry name" value="Prtase_inh_Kunz-CS"/>
</dbReference>
<feature type="domain" description="BPTI/Kunitz inhibitor" evidence="10">
    <location>
        <begin position="210"/>
        <end position="260"/>
    </location>
</feature>
<keyword evidence="8" id="KW-1015">Disulfide bond</keyword>
<dbReference type="PROSITE" id="PS00280">
    <property type="entry name" value="BPTI_KUNITZ_1"/>
    <property type="match status" value="1"/>
</dbReference>
<dbReference type="FunFam" id="4.10.410.10:FF:000021">
    <property type="entry name" value="Serine protease inhibitor, putative"/>
    <property type="match status" value="1"/>
</dbReference>
<dbReference type="CDD" id="cd00109">
    <property type="entry name" value="Kunitz-type"/>
    <property type="match status" value="3"/>
</dbReference>
<dbReference type="EMBL" id="IAAA01000079">
    <property type="protein sequence ID" value="LAA01334.1"/>
    <property type="molecule type" value="mRNA"/>
</dbReference>
<dbReference type="Pfam" id="PF01826">
    <property type="entry name" value="TIL"/>
    <property type="match status" value="1"/>
</dbReference>
<evidence type="ECO:0000259" key="10">
    <source>
        <dbReference type="PROSITE" id="PS50279"/>
    </source>
</evidence>
<dbReference type="InterPro" id="IPR002919">
    <property type="entry name" value="TIL_dom"/>
</dbReference>
<dbReference type="Gene3D" id="4.10.410.10">
    <property type="entry name" value="Pancreatic trypsin inhibitor Kunitz domain"/>
    <property type="match status" value="3"/>
</dbReference>
<dbReference type="PANTHER" id="PTHR10083:SF374">
    <property type="entry name" value="BPTI_KUNITZ INHIBITOR DOMAIN-CONTAINING PROTEIN"/>
    <property type="match status" value="1"/>
</dbReference>
<evidence type="ECO:0000256" key="9">
    <source>
        <dbReference type="SAM" id="SignalP"/>
    </source>
</evidence>
<dbReference type="SUPFAM" id="SSF57567">
    <property type="entry name" value="Serine protease inhibitors"/>
    <property type="match status" value="1"/>
</dbReference>
<dbReference type="InterPro" id="IPR036084">
    <property type="entry name" value="Ser_inhib-like_sf"/>
</dbReference>
<dbReference type="FunFam" id="4.10.410.10:FF:000020">
    <property type="entry name" value="Collagen, type VI, alpha 3"/>
    <property type="match status" value="2"/>
</dbReference>
<dbReference type="PROSITE" id="PS50279">
    <property type="entry name" value="BPTI_KUNITZ_2"/>
    <property type="match status" value="3"/>
</dbReference>
<evidence type="ECO:0000313" key="11">
    <source>
        <dbReference type="EMBL" id="LAA01334.1"/>
    </source>
</evidence>
<evidence type="ECO:0000256" key="1">
    <source>
        <dbReference type="ARBA" id="ARBA00004613"/>
    </source>
</evidence>
<accession>A0A2L2XZH5</accession>